<evidence type="ECO:0000313" key="1">
    <source>
        <dbReference type="EMBL" id="KAI3376262.1"/>
    </source>
</evidence>
<accession>A0ACB8X894</accession>
<sequence length="348" mass="39356">MWSDALKLTVYSSKPQPVLTVSPLWLSRGDSVTLKCKVEHPSAGWRFYWYKSVPKPQKGIYIRRQINGTTTGTVQDSYIIHGPAYTAAFRCKAGRGNPEHYTLHSGRKFVWSRVINGAVVTLQPNWPKIYSGEMITLTCEIKNGGDTEWEYTSTCPHCVSIVAESCGDSVTLKCKVEHPSAGWRFYWYKSVPKPQKGIYIRRQINGTTNGTVQDSYIIHGPAYTAAFRCKAGRGNPEHYTLHSGRKFVWSRDFNSAASLKLIPNKAQYVVSEHVALSCQGNSTEWRVMRFTEREPITHCSGWGKMIGSTCDIHRLTYTDGVYWCESGTGEFSNAVNITVHRMFHDTFL</sequence>
<organism evidence="1 2">
    <name type="scientific">Scortum barcoo</name>
    <name type="common">barcoo grunter</name>
    <dbReference type="NCBI Taxonomy" id="214431"/>
    <lineage>
        <taxon>Eukaryota</taxon>
        <taxon>Metazoa</taxon>
        <taxon>Chordata</taxon>
        <taxon>Craniata</taxon>
        <taxon>Vertebrata</taxon>
        <taxon>Euteleostomi</taxon>
        <taxon>Actinopterygii</taxon>
        <taxon>Neopterygii</taxon>
        <taxon>Teleostei</taxon>
        <taxon>Neoteleostei</taxon>
        <taxon>Acanthomorphata</taxon>
        <taxon>Eupercaria</taxon>
        <taxon>Centrarchiformes</taxon>
        <taxon>Terapontoidei</taxon>
        <taxon>Terapontidae</taxon>
        <taxon>Scortum</taxon>
    </lineage>
</organism>
<name>A0ACB8X894_9TELE</name>
<keyword evidence="2" id="KW-1185">Reference proteome</keyword>
<comment type="caution">
    <text evidence="1">The sequence shown here is derived from an EMBL/GenBank/DDBJ whole genome shotgun (WGS) entry which is preliminary data.</text>
</comment>
<dbReference type="EMBL" id="CM041532">
    <property type="protein sequence ID" value="KAI3376262.1"/>
    <property type="molecule type" value="Genomic_DNA"/>
</dbReference>
<reference evidence="1" key="1">
    <citation type="submission" date="2022-04" db="EMBL/GenBank/DDBJ databases">
        <title>Jade perch genome.</title>
        <authorList>
            <person name="Chao B."/>
        </authorList>
    </citation>
    <scope>NUCLEOTIDE SEQUENCE</scope>
    <source>
        <strain evidence="1">CB-2022</strain>
    </source>
</reference>
<proteinExistence type="predicted"/>
<dbReference type="Proteomes" id="UP000831701">
    <property type="component" value="Chromosome 2"/>
</dbReference>
<gene>
    <name evidence="1" type="ORF">L3Q82_016770</name>
</gene>
<evidence type="ECO:0000313" key="2">
    <source>
        <dbReference type="Proteomes" id="UP000831701"/>
    </source>
</evidence>
<protein>
    <submittedName>
        <fullName evidence="1">Uncharacterized protein</fullName>
    </submittedName>
</protein>